<dbReference type="GO" id="GO:0015627">
    <property type="term" value="C:type II protein secretion system complex"/>
    <property type="evidence" value="ECO:0007669"/>
    <property type="project" value="InterPro"/>
</dbReference>
<comment type="similarity">
    <text evidence="9">Belongs to the GSP H family.</text>
</comment>
<keyword evidence="4" id="KW-0488">Methylation</keyword>
<keyword evidence="6" id="KW-0812">Transmembrane</keyword>
<dbReference type="Gene3D" id="3.55.40.10">
    <property type="entry name" value="minor pseudopilin epsh domain"/>
    <property type="match status" value="1"/>
</dbReference>
<name>A0A972VY58_9GAMM</name>
<feature type="domain" description="General secretion pathway GspH" evidence="11">
    <location>
        <begin position="55"/>
        <end position="171"/>
    </location>
</feature>
<protein>
    <recommendedName>
        <fullName evidence="2">Type II secretion system protein H</fullName>
    </recommendedName>
    <alternativeName>
        <fullName evidence="10">General secretion pathway protein H</fullName>
    </alternativeName>
</protein>
<evidence type="ECO:0000256" key="10">
    <source>
        <dbReference type="ARBA" id="ARBA00030775"/>
    </source>
</evidence>
<evidence type="ECO:0000256" key="8">
    <source>
        <dbReference type="ARBA" id="ARBA00023136"/>
    </source>
</evidence>
<dbReference type="Proteomes" id="UP000754644">
    <property type="component" value="Unassembled WGS sequence"/>
</dbReference>
<evidence type="ECO:0000256" key="2">
    <source>
        <dbReference type="ARBA" id="ARBA00021549"/>
    </source>
</evidence>
<evidence type="ECO:0000256" key="4">
    <source>
        <dbReference type="ARBA" id="ARBA00022481"/>
    </source>
</evidence>
<dbReference type="GO" id="GO:0005886">
    <property type="term" value="C:plasma membrane"/>
    <property type="evidence" value="ECO:0007669"/>
    <property type="project" value="UniProtKB-SubCell"/>
</dbReference>
<dbReference type="Pfam" id="PF12019">
    <property type="entry name" value="GspH"/>
    <property type="match status" value="1"/>
</dbReference>
<proteinExistence type="inferred from homology"/>
<evidence type="ECO:0000313" key="13">
    <source>
        <dbReference type="Proteomes" id="UP000754644"/>
    </source>
</evidence>
<organism evidence="12 13">
    <name type="scientific">SAR86 cluster bacterium</name>
    <dbReference type="NCBI Taxonomy" id="2030880"/>
    <lineage>
        <taxon>Bacteria</taxon>
        <taxon>Pseudomonadati</taxon>
        <taxon>Pseudomonadota</taxon>
        <taxon>Gammaproteobacteria</taxon>
        <taxon>SAR86 cluster</taxon>
    </lineage>
</organism>
<gene>
    <name evidence="12" type="ORF">HQ497_09965</name>
</gene>
<evidence type="ECO:0000256" key="1">
    <source>
        <dbReference type="ARBA" id="ARBA00004377"/>
    </source>
</evidence>
<dbReference type="AlphaFoldDB" id="A0A972VY58"/>
<keyword evidence="5" id="KW-0997">Cell inner membrane</keyword>
<keyword evidence="8" id="KW-0472">Membrane</keyword>
<evidence type="ECO:0000256" key="7">
    <source>
        <dbReference type="ARBA" id="ARBA00022989"/>
    </source>
</evidence>
<dbReference type="InterPro" id="IPR045584">
    <property type="entry name" value="Pilin-like"/>
</dbReference>
<dbReference type="SUPFAM" id="SSF54523">
    <property type="entry name" value="Pili subunits"/>
    <property type="match status" value="1"/>
</dbReference>
<dbReference type="InterPro" id="IPR012902">
    <property type="entry name" value="N_methyl_site"/>
</dbReference>
<comment type="caution">
    <text evidence="12">The sequence shown here is derived from an EMBL/GenBank/DDBJ whole genome shotgun (WGS) entry which is preliminary data.</text>
</comment>
<accession>A0A972VY58</accession>
<dbReference type="PROSITE" id="PS00409">
    <property type="entry name" value="PROKAR_NTER_METHYL"/>
    <property type="match status" value="1"/>
</dbReference>
<evidence type="ECO:0000256" key="3">
    <source>
        <dbReference type="ARBA" id="ARBA00022475"/>
    </source>
</evidence>
<evidence type="ECO:0000259" key="11">
    <source>
        <dbReference type="Pfam" id="PF12019"/>
    </source>
</evidence>
<reference evidence="12" key="1">
    <citation type="submission" date="2020-05" db="EMBL/GenBank/DDBJ databases">
        <title>Sulfur intermediates as new biogeochemical hubs in an aquatic model microbial ecosystem.</title>
        <authorList>
            <person name="Vigneron A."/>
        </authorList>
    </citation>
    <scope>NUCLEOTIDE SEQUENCE</scope>
    <source>
        <strain evidence="12">Bin.250</strain>
    </source>
</reference>
<keyword evidence="3" id="KW-1003">Cell membrane</keyword>
<evidence type="ECO:0000256" key="5">
    <source>
        <dbReference type="ARBA" id="ARBA00022519"/>
    </source>
</evidence>
<dbReference type="GO" id="GO:0015628">
    <property type="term" value="P:protein secretion by the type II secretion system"/>
    <property type="evidence" value="ECO:0007669"/>
    <property type="project" value="InterPro"/>
</dbReference>
<sequence>MSDRNNCPAAKMPRGLTLVELLVWLAISLTLSSLALPTLQRIVHRSQATAQITWLVSAVHYTRHAAVNYRATTTLCPSKVVDKGCNGRWHEGLLVFIDHNQDGRMNGADRALSHLPALNTAGTIIWRSFRNRQYLQMTEKGHTNYQNGHFIYCPANGGTRFARKIVINVQGRARLYYPKDQPSHAQGLPRTALRC</sequence>
<evidence type="ECO:0000256" key="9">
    <source>
        <dbReference type="ARBA" id="ARBA00025772"/>
    </source>
</evidence>
<dbReference type="EMBL" id="JABMOJ010000370">
    <property type="protein sequence ID" value="NQV65676.1"/>
    <property type="molecule type" value="Genomic_DNA"/>
</dbReference>
<keyword evidence="7" id="KW-1133">Transmembrane helix</keyword>
<comment type="subcellular location">
    <subcellularLocation>
        <location evidence="1">Cell inner membrane</location>
        <topology evidence="1">Single-pass membrane protein</topology>
    </subcellularLocation>
</comment>
<evidence type="ECO:0000256" key="6">
    <source>
        <dbReference type="ARBA" id="ARBA00022692"/>
    </source>
</evidence>
<dbReference type="InterPro" id="IPR022346">
    <property type="entry name" value="T2SS_GspH"/>
</dbReference>
<evidence type="ECO:0000313" key="12">
    <source>
        <dbReference type="EMBL" id="NQV65676.1"/>
    </source>
</evidence>